<organism evidence="1 2">
    <name type="scientific">Dactylosporangium vinaceum</name>
    <dbReference type="NCBI Taxonomy" id="53362"/>
    <lineage>
        <taxon>Bacteria</taxon>
        <taxon>Bacillati</taxon>
        <taxon>Actinomycetota</taxon>
        <taxon>Actinomycetes</taxon>
        <taxon>Micromonosporales</taxon>
        <taxon>Micromonosporaceae</taxon>
        <taxon>Dactylosporangium</taxon>
    </lineage>
</organism>
<protein>
    <submittedName>
        <fullName evidence="1">Phosphotransferase family protein</fullName>
    </submittedName>
</protein>
<evidence type="ECO:0000313" key="1">
    <source>
        <dbReference type="EMBL" id="MFB9449109.1"/>
    </source>
</evidence>
<keyword evidence="2" id="KW-1185">Reference proteome</keyword>
<comment type="caution">
    <text evidence="1">The sequence shown here is derived from an EMBL/GenBank/DDBJ whole genome shotgun (WGS) entry which is preliminary data.</text>
</comment>
<dbReference type="SUPFAM" id="SSF56112">
    <property type="entry name" value="Protein kinase-like (PK-like)"/>
    <property type="match status" value="1"/>
</dbReference>
<accession>A0ABV5MJW0</accession>
<gene>
    <name evidence="1" type="ORF">ACFFTR_39040</name>
</gene>
<dbReference type="EMBL" id="JBHMCA010000063">
    <property type="protein sequence ID" value="MFB9449109.1"/>
    <property type="molecule type" value="Genomic_DNA"/>
</dbReference>
<reference evidence="1 2" key="1">
    <citation type="submission" date="2024-09" db="EMBL/GenBank/DDBJ databases">
        <authorList>
            <person name="Sun Q."/>
            <person name="Mori K."/>
        </authorList>
    </citation>
    <scope>NUCLEOTIDE SEQUENCE [LARGE SCALE GENOMIC DNA]</scope>
    <source>
        <strain evidence="1 2">JCM 3307</strain>
    </source>
</reference>
<dbReference type="Proteomes" id="UP001589608">
    <property type="component" value="Unassembled WGS sequence"/>
</dbReference>
<evidence type="ECO:0000313" key="2">
    <source>
        <dbReference type="Proteomes" id="UP001589608"/>
    </source>
</evidence>
<dbReference type="RefSeq" id="WP_223092783.1">
    <property type="nucleotide sequence ID" value="NZ_CP061913.1"/>
</dbReference>
<dbReference type="InterPro" id="IPR011009">
    <property type="entry name" value="Kinase-like_dom_sf"/>
</dbReference>
<name>A0ABV5MJW0_9ACTN</name>
<dbReference type="Gene3D" id="3.90.1200.10">
    <property type="match status" value="1"/>
</dbReference>
<sequence length="326" mass="35061">MGWSARYTQYPRIARRTIGDPARSVIVKTRRPGDTAGRERAALAFLEAVGSDAGPRLLGYGDDFEILEDLGPGDALEDLLVGDDPQAATAGFVAFAESVGRMHAATRGRADAFYARLPGVDRRLDRLTLAGATLPQWWSAIEELSPPGGALDGLVAWMAEPGPPMLVLSSGDVAPQNCRIGARRVRLLDFESARFQHALLDAAHLRLPFYGPPCWARIPAIVGAAVESAYRRAAGLGDDEAYDTGMAAATAIWAVVRLARLPKLLAADAPQPMGFSRRGQLLDTLQVAVDAAPGQPLGIWFAEVIGALRRVWPHLPPRQAVYPAFR</sequence>
<proteinExistence type="predicted"/>